<protein>
    <submittedName>
        <fullName evidence="2">ABC-2 type transport system permease protein</fullName>
    </submittedName>
</protein>
<dbReference type="RefSeq" id="WP_130412294.1">
    <property type="nucleotide sequence ID" value="NZ_SGWX01000001.1"/>
</dbReference>
<keyword evidence="3" id="KW-1185">Reference proteome</keyword>
<organism evidence="2 3">
    <name type="scientific">Xylanimonas ulmi</name>
    <dbReference type="NCBI Taxonomy" id="228973"/>
    <lineage>
        <taxon>Bacteria</taxon>
        <taxon>Bacillati</taxon>
        <taxon>Actinomycetota</taxon>
        <taxon>Actinomycetes</taxon>
        <taxon>Micrococcales</taxon>
        <taxon>Promicromonosporaceae</taxon>
        <taxon>Xylanimonas</taxon>
    </lineage>
</organism>
<feature type="transmembrane region" description="Helical" evidence="1">
    <location>
        <begin position="198"/>
        <end position="223"/>
    </location>
</feature>
<dbReference type="Pfam" id="PF12679">
    <property type="entry name" value="ABC2_membrane_2"/>
    <property type="match status" value="1"/>
</dbReference>
<dbReference type="PANTHER" id="PTHR37305">
    <property type="entry name" value="INTEGRAL MEMBRANE PROTEIN-RELATED"/>
    <property type="match status" value="1"/>
</dbReference>
<keyword evidence="1" id="KW-0472">Membrane</keyword>
<keyword evidence="1" id="KW-0812">Transmembrane</keyword>
<accession>A0A4Q7M0K1</accession>
<name>A0A4Q7M0K1_9MICO</name>
<dbReference type="GO" id="GO:0140359">
    <property type="term" value="F:ABC-type transporter activity"/>
    <property type="evidence" value="ECO:0007669"/>
    <property type="project" value="InterPro"/>
</dbReference>
<feature type="transmembrane region" description="Helical" evidence="1">
    <location>
        <begin position="20"/>
        <end position="39"/>
    </location>
</feature>
<feature type="transmembrane region" description="Helical" evidence="1">
    <location>
        <begin position="99"/>
        <end position="122"/>
    </location>
</feature>
<feature type="transmembrane region" description="Helical" evidence="1">
    <location>
        <begin position="128"/>
        <end position="149"/>
    </location>
</feature>
<gene>
    <name evidence="2" type="ORF">EV386_0660</name>
</gene>
<dbReference type="OrthoDB" id="5146799at2"/>
<evidence type="ECO:0000313" key="2">
    <source>
        <dbReference type="EMBL" id="RZS60403.1"/>
    </source>
</evidence>
<comment type="caution">
    <text evidence="2">The sequence shown here is derived from an EMBL/GenBank/DDBJ whole genome shotgun (WGS) entry which is preliminary data.</text>
</comment>
<feature type="transmembrane region" description="Helical" evidence="1">
    <location>
        <begin position="156"/>
        <end position="178"/>
    </location>
</feature>
<dbReference type="AlphaFoldDB" id="A0A4Q7M0K1"/>
<dbReference type="EMBL" id="SGWX01000001">
    <property type="protein sequence ID" value="RZS60403.1"/>
    <property type="molecule type" value="Genomic_DNA"/>
</dbReference>
<evidence type="ECO:0000313" key="3">
    <source>
        <dbReference type="Proteomes" id="UP000293852"/>
    </source>
</evidence>
<dbReference type="PANTHER" id="PTHR37305:SF1">
    <property type="entry name" value="MEMBRANE PROTEIN"/>
    <property type="match status" value="1"/>
</dbReference>
<feature type="transmembrane region" description="Helical" evidence="1">
    <location>
        <begin position="51"/>
        <end position="72"/>
    </location>
</feature>
<proteinExistence type="predicted"/>
<dbReference type="GO" id="GO:0005886">
    <property type="term" value="C:plasma membrane"/>
    <property type="evidence" value="ECO:0007669"/>
    <property type="project" value="UniProtKB-SubCell"/>
</dbReference>
<evidence type="ECO:0000256" key="1">
    <source>
        <dbReference type="SAM" id="Phobius"/>
    </source>
</evidence>
<keyword evidence="1" id="KW-1133">Transmembrane helix</keyword>
<sequence>MNRTILRLTARAVLGGKRVWLLVALAAVLVAIAVLTRLLAPADETSAVSLLRGVAFATFLPLLGLIVGTGVIGPEIDDGSIVHLLAKPLSRHTIVRSKLAVALLAILAFAVVPTVAAALILGASARTVAAFGVGALCAGAVYGALFLLLSILTRHAVVVGLVYALVWESLVGNLVPGARNLSVQQWAQSVTGSIAPQGLVPASVGVGLAWTLIAGVFVAATWYAGSRLRVLVLASGD</sequence>
<reference evidence="2 3" key="1">
    <citation type="submission" date="2019-02" db="EMBL/GenBank/DDBJ databases">
        <title>Sequencing the genomes of 1000 actinobacteria strains.</title>
        <authorList>
            <person name="Klenk H.-P."/>
        </authorList>
    </citation>
    <scope>NUCLEOTIDE SEQUENCE [LARGE SCALE GENOMIC DNA]</scope>
    <source>
        <strain evidence="2 3">DSM 16932</strain>
    </source>
</reference>
<dbReference type="Proteomes" id="UP000293852">
    <property type="component" value="Unassembled WGS sequence"/>
</dbReference>